<protein>
    <submittedName>
        <fullName evidence="5">Argonaute-like protein</fullName>
    </submittedName>
</protein>
<dbReference type="Gene3D" id="3.40.50.2300">
    <property type="match status" value="1"/>
</dbReference>
<dbReference type="Pfam" id="PF02171">
    <property type="entry name" value="Piwi"/>
    <property type="match status" value="1"/>
</dbReference>
<evidence type="ECO:0000259" key="3">
    <source>
        <dbReference type="PROSITE" id="PS50821"/>
    </source>
</evidence>
<gene>
    <name evidence="5" type="ORF">CPB84DRAFT_1965219</name>
</gene>
<dbReference type="CDD" id="cd04657">
    <property type="entry name" value="Piwi_ago-like"/>
    <property type="match status" value="1"/>
</dbReference>
<dbReference type="SMART" id="SM00949">
    <property type="entry name" value="PAZ"/>
    <property type="match status" value="1"/>
</dbReference>
<evidence type="ECO:0000313" key="5">
    <source>
        <dbReference type="EMBL" id="KAF8883150.1"/>
    </source>
</evidence>
<dbReference type="InterPro" id="IPR003100">
    <property type="entry name" value="PAZ_dom"/>
</dbReference>
<feature type="domain" description="Piwi" evidence="4">
    <location>
        <begin position="535"/>
        <end position="855"/>
    </location>
</feature>
<reference evidence="5" key="1">
    <citation type="submission" date="2020-11" db="EMBL/GenBank/DDBJ databases">
        <authorList>
            <consortium name="DOE Joint Genome Institute"/>
            <person name="Ahrendt S."/>
            <person name="Riley R."/>
            <person name="Andreopoulos W."/>
            <person name="LaButti K."/>
            <person name="Pangilinan J."/>
            <person name="Ruiz-duenas F.J."/>
            <person name="Barrasa J.M."/>
            <person name="Sanchez-Garcia M."/>
            <person name="Camarero S."/>
            <person name="Miyauchi S."/>
            <person name="Serrano A."/>
            <person name="Linde D."/>
            <person name="Babiker R."/>
            <person name="Drula E."/>
            <person name="Ayuso-Fernandez I."/>
            <person name="Pacheco R."/>
            <person name="Padilla G."/>
            <person name="Ferreira P."/>
            <person name="Barriuso J."/>
            <person name="Kellner H."/>
            <person name="Castanera R."/>
            <person name="Alfaro M."/>
            <person name="Ramirez L."/>
            <person name="Pisabarro A.G."/>
            <person name="Kuo A."/>
            <person name="Tritt A."/>
            <person name="Lipzen A."/>
            <person name="He G."/>
            <person name="Yan M."/>
            <person name="Ng V."/>
            <person name="Cullen D."/>
            <person name="Martin F."/>
            <person name="Rosso M.-N."/>
            <person name="Henrissat B."/>
            <person name="Hibbett D."/>
            <person name="Martinez A.T."/>
            <person name="Grigoriev I.V."/>
        </authorList>
    </citation>
    <scope>NUCLEOTIDE SEQUENCE</scope>
    <source>
        <strain evidence="5">AH 44721</strain>
    </source>
</reference>
<dbReference type="Proteomes" id="UP000724874">
    <property type="component" value="Unassembled WGS sequence"/>
</dbReference>
<dbReference type="InterPro" id="IPR032474">
    <property type="entry name" value="Argonaute_N"/>
</dbReference>
<dbReference type="SUPFAM" id="SSF101690">
    <property type="entry name" value="PAZ domain"/>
    <property type="match status" value="1"/>
</dbReference>
<proteinExistence type="inferred from homology"/>
<dbReference type="OrthoDB" id="10252740at2759"/>
<name>A0A9P5NF86_GYMJU</name>
<dbReference type="Pfam" id="PF02170">
    <property type="entry name" value="PAZ"/>
    <property type="match status" value="1"/>
</dbReference>
<accession>A0A9P5NF86</accession>
<dbReference type="CDD" id="cd02846">
    <property type="entry name" value="PAZ_argonaute_like"/>
    <property type="match status" value="1"/>
</dbReference>
<feature type="region of interest" description="Disordered" evidence="2">
    <location>
        <begin position="1"/>
        <end position="24"/>
    </location>
</feature>
<dbReference type="InterPro" id="IPR036085">
    <property type="entry name" value="PAZ_dom_sf"/>
</dbReference>
<dbReference type="InterPro" id="IPR036397">
    <property type="entry name" value="RNaseH_sf"/>
</dbReference>
<dbReference type="Gene3D" id="2.170.260.10">
    <property type="entry name" value="paz domain"/>
    <property type="match status" value="1"/>
</dbReference>
<dbReference type="Pfam" id="PF16487">
    <property type="entry name" value="ArgoMid"/>
    <property type="match status" value="1"/>
</dbReference>
<dbReference type="EMBL" id="JADNYJ010000117">
    <property type="protein sequence ID" value="KAF8883150.1"/>
    <property type="molecule type" value="Genomic_DNA"/>
</dbReference>
<dbReference type="Pfam" id="PF08699">
    <property type="entry name" value="ArgoL1"/>
    <property type="match status" value="1"/>
</dbReference>
<organism evidence="5 6">
    <name type="scientific">Gymnopilus junonius</name>
    <name type="common">Spectacular rustgill mushroom</name>
    <name type="synonym">Gymnopilus spectabilis subsp. junonius</name>
    <dbReference type="NCBI Taxonomy" id="109634"/>
    <lineage>
        <taxon>Eukaryota</taxon>
        <taxon>Fungi</taxon>
        <taxon>Dikarya</taxon>
        <taxon>Basidiomycota</taxon>
        <taxon>Agaricomycotina</taxon>
        <taxon>Agaricomycetes</taxon>
        <taxon>Agaricomycetidae</taxon>
        <taxon>Agaricales</taxon>
        <taxon>Agaricineae</taxon>
        <taxon>Hymenogastraceae</taxon>
        <taxon>Gymnopilus</taxon>
    </lineage>
</organism>
<sequence length="897" mass="99457">MPPRNAPRRGQGPPRGGGGPARGGGAGVEAYLLSTLRTIGVRRPGFGTGGKHVQTIVNAFPVEVPDEAIIHYDAIIPDRLPARLNMQLYGRLQAMVPAFKSAVYDTKKNIYSINPLPLGPNDAASFDVTLEQDGPPSGRPPKVYQFKVTKVAEINTELLHRFIAGQQSLDNSVFTAIMAFNVVIRMRPNEKHPFNVRSFFVPQGKRPIGNGIELWHGYFQSVRPSQNKMYINLDIATGVMYKDGRLIDLCLEFFGRPNPNPNMLSPQRGFPDRERHRLQRFLTGVRVITKHGGRTRAHVIKKVTTEGANARMFTTREGQTLSVANYFKTTLGKALQFPDIVCVEVGSGAVMPLELCSVPPGQIMRKQIPAEKTSEVVDFARLKPPQRLDTIRQGLQLLQYGQSEYVRSFGMNVTETPMTVKARILEAPVLKYGEGSRQNTIKPANGQWNMRDKKFFVPKSVKQWVIVVYESDRRFPLNVAQDMATAFRDGASSVGMKIEELHPLIFYENGQGNIGEQLRNAGKACYNAKKVGPDLIVVVLPEGGNQIYTAVKHFGDVTMGVVTQCLKSQKCNRAKMQYWANVMLKLNAKLGGINNILQASVALRDPNNPTIVMGADVNHPAPGAEGRPSFATLVGSIDDTTALYTAECRAQEGRVEMIQDLQRCARLQLASTQVQKRSRPPTRLIFYRDGVSEGQFQQVLDNELPKIKSALYVQIFIKLPLLKPASLADACQEMKMNPKITLIVVGKRHHIRMFPTSPADADNSENCQAGTTIDEGLGHPTEFDYYQLTHGGLLGTSRPAHYSVIYDDNKFSADAIQELSFALCHVYARSTRSVSIPAPVYYADIVCSRAKNHYTPGGDVDLSETGTQVSNLEDQAAAIRQAYRPLHANMANRMYFM</sequence>
<dbReference type="SMART" id="SM00950">
    <property type="entry name" value="Piwi"/>
    <property type="match status" value="1"/>
</dbReference>
<dbReference type="Pfam" id="PF16488">
    <property type="entry name" value="ArgoL2"/>
    <property type="match status" value="1"/>
</dbReference>
<dbReference type="PANTHER" id="PTHR22891">
    <property type="entry name" value="EUKARYOTIC TRANSLATION INITIATION FACTOR 2C"/>
    <property type="match status" value="1"/>
</dbReference>
<feature type="domain" description="PAZ" evidence="3">
    <location>
        <begin position="245"/>
        <end position="360"/>
    </location>
</feature>
<dbReference type="InterPro" id="IPR032472">
    <property type="entry name" value="ArgoL2"/>
</dbReference>
<dbReference type="PROSITE" id="PS50821">
    <property type="entry name" value="PAZ"/>
    <property type="match status" value="1"/>
</dbReference>
<dbReference type="Gene3D" id="3.30.420.10">
    <property type="entry name" value="Ribonuclease H-like superfamily/Ribonuclease H"/>
    <property type="match status" value="1"/>
</dbReference>
<dbReference type="SUPFAM" id="SSF53098">
    <property type="entry name" value="Ribonuclease H-like"/>
    <property type="match status" value="1"/>
</dbReference>
<dbReference type="SMART" id="SM01163">
    <property type="entry name" value="DUF1785"/>
    <property type="match status" value="1"/>
</dbReference>
<evidence type="ECO:0000313" key="6">
    <source>
        <dbReference type="Proteomes" id="UP000724874"/>
    </source>
</evidence>
<dbReference type="InterPro" id="IPR003165">
    <property type="entry name" value="Piwi"/>
</dbReference>
<evidence type="ECO:0000256" key="2">
    <source>
        <dbReference type="SAM" id="MobiDB-lite"/>
    </source>
</evidence>
<evidence type="ECO:0000259" key="4">
    <source>
        <dbReference type="PROSITE" id="PS50822"/>
    </source>
</evidence>
<comment type="similarity">
    <text evidence="1">Belongs to the argonaute family.</text>
</comment>
<evidence type="ECO:0000256" key="1">
    <source>
        <dbReference type="RuleBase" id="RU361178"/>
    </source>
</evidence>
<dbReference type="InterPro" id="IPR012337">
    <property type="entry name" value="RNaseH-like_sf"/>
</dbReference>
<dbReference type="InterPro" id="IPR045246">
    <property type="entry name" value="Piwi_ago-like"/>
</dbReference>
<dbReference type="GO" id="GO:0003723">
    <property type="term" value="F:RNA binding"/>
    <property type="evidence" value="ECO:0007669"/>
    <property type="project" value="InterPro"/>
</dbReference>
<dbReference type="InterPro" id="IPR014811">
    <property type="entry name" value="ArgoL1"/>
</dbReference>
<dbReference type="PROSITE" id="PS50822">
    <property type="entry name" value="PIWI"/>
    <property type="match status" value="1"/>
</dbReference>
<comment type="caution">
    <text evidence="5">The sequence shown here is derived from an EMBL/GenBank/DDBJ whole genome shotgun (WGS) entry which is preliminary data.</text>
</comment>
<keyword evidence="6" id="KW-1185">Reference proteome</keyword>
<dbReference type="InterPro" id="IPR032473">
    <property type="entry name" value="Argonaute_Mid_dom"/>
</dbReference>
<dbReference type="AlphaFoldDB" id="A0A9P5NF86"/>
<feature type="compositionally biased region" description="Gly residues" evidence="2">
    <location>
        <begin position="13"/>
        <end position="24"/>
    </location>
</feature>
<dbReference type="Pfam" id="PF16486">
    <property type="entry name" value="ArgoN"/>
    <property type="match status" value="1"/>
</dbReference>